<name>A0A8J5RLE8_ZIZPA</name>
<accession>A0A8J5RLE8</accession>
<gene>
    <name evidence="2" type="ORF">GUJ93_ZPchr0001g30928</name>
</gene>
<feature type="region of interest" description="Disordered" evidence="1">
    <location>
        <begin position="1"/>
        <end position="32"/>
    </location>
</feature>
<evidence type="ECO:0000313" key="3">
    <source>
        <dbReference type="Proteomes" id="UP000729402"/>
    </source>
</evidence>
<evidence type="ECO:0000313" key="2">
    <source>
        <dbReference type="EMBL" id="KAG8051448.1"/>
    </source>
</evidence>
<dbReference type="AlphaFoldDB" id="A0A8J5RLE8"/>
<reference evidence="2" key="1">
    <citation type="journal article" date="2021" name="bioRxiv">
        <title>Whole Genome Assembly and Annotation of Northern Wild Rice, Zizania palustris L., Supports a Whole Genome Duplication in the Zizania Genus.</title>
        <authorList>
            <person name="Haas M."/>
            <person name="Kono T."/>
            <person name="Macchietto M."/>
            <person name="Millas R."/>
            <person name="McGilp L."/>
            <person name="Shao M."/>
            <person name="Duquette J."/>
            <person name="Hirsch C.N."/>
            <person name="Kimball J."/>
        </authorList>
    </citation>
    <scope>NUCLEOTIDE SEQUENCE</scope>
    <source>
        <tissue evidence="2">Fresh leaf tissue</tissue>
    </source>
</reference>
<keyword evidence="3" id="KW-1185">Reference proteome</keyword>
<feature type="compositionally biased region" description="Polar residues" evidence="1">
    <location>
        <begin position="9"/>
        <end position="23"/>
    </location>
</feature>
<evidence type="ECO:0000256" key="1">
    <source>
        <dbReference type="SAM" id="MobiDB-lite"/>
    </source>
</evidence>
<dbReference type="Proteomes" id="UP000729402">
    <property type="component" value="Unassembled WGS sequence"/>
</dbReference>
<protein>
    <submittedName>
        <fullName evidence="2">Uncharacterized protein</fullName>
    </submittedName>
</protein>
<dbReference type="EMBL" id="JAAALK010000288">
    <property type="protein sequence ID" value="KAG8051448.1"/>
    <property type="molecule type" value="Genomic_DNA"/>
</dbReference>
<proteinExistence type="predicted"/>
<organism evidence="2 3">
    <name type="scientific">Zizania palustris</name>
    <name type="common">Northern wild rice</name>
    <dbReference type="NCBI Taxonomy" id="103762"/>
    <lineage>
        <taxon>Eukaryota</taxon>
        <taxon>Viridiplantae</taxon>
        <taxon>Streptophyta</taxon>
        <taxon>Embryophyta</taxon>
        <taxon>Tracheophyta</taxon>
        <taxon>Spermatophyta</taxon>
        <taxon>Magnoliopsida</taxon>
        <taxon>Liliopsida</taxon>
        <taxon>Poales</taxon>
        <taxon>Poaceae</taxon>
        <taxon>BOP clade</taxon>
        <taxon>Oryzoideae</taxon>
        <taxon>Oryzeae</taxon>
        <taxon>Zizaniinae</taxon>
        <taxon>Zizania</taxon>
    </lineage>
</organism>
<sequence length="99" mass="10885">MWAPFGPQQKPSSSPDLASQTPQVRHPGTGWPDLSWMAPSSSLDLASCTPQARYPGTGWLDLPWMVRAPRGSGPVHLPRTSYKIHRSVRPKPISVLSFP</sequence>
<reference evidence="2" key="2">
    <citation type="submission" date="2021-02" db="EMBL/GenBank/DDBJ databases">
        <authorList>
            <person name="Kimball J.A."/>
            <person name="Haas M.W."/>
            <person name="Macchietto M."/>
            <person name="Kono T."/>
            <person name="Duquette J."/>
            <person name="Shao M."/>
        </authorList>
    </citation>
    <scope>NUCLEOTIDE SEQUENCE</scope>
    <source>
        <tissue evidence="2">Fresh leaf tissue</tissue>
    </source>
</reference>
<comment type="caution">
    <text evidence="2">The sequence shown here is derived from an EMBL/GenBank/DDBJ whole genome shotgun (WGS) entry which is preliminary data.</text>
</comment>